<reference evidence="2 3" key="1">
    <citation type="submission" date="2020-08" db="EMBL/GenBank/DDBJ databases">
        <title>Functional genomics of gut bacteria from endangered species of beetles.</title>
        <authorList>
            <person name="Carlos-Shanley C."/>
        </authorList>
    </citation>
    <scope>NUCLEOTIDE SEQUENCE [LARGE SCALE GENOMIC DNA]</scope>
    <source>
        <strain evidence="2 3">S00224</strain>
    </source>
</reference>
<feature type="transmembrane region" description="Helical" evidence="1">
    <location>
        <begin position="7"/>
        <end position="26"/>
    </location>
</feature>
<comment type="caution">
    <text evidence="2">The sequence shown here is derived from an EMBL/GenBank/DDBJ whole genome shotgun (WGS) entry which is preliminary data.</text>
</comment>
<proteinExistence type="predicted"/>
<evidence type="ECO:0000256" key="1">
    <source>
        <dbReference type="SAM" id="Phobius"/>
    </source>
</evidence>
<dbReference type="RefSeq" id="WP_184167734.1">
    <property type="nucleotide sequence ID" value="NZ_JACHLN010000002.1"/>
</dbReference>
<organism evidence="2 3">
    <name type="scientific">Sphingomonas kyeonggiensis</name>
    <dbReference type="NCBI Taxonomy" id="1268553"/>
    <lineage>
        <taxon>Bacteria</taxon>
        <taxon>Pseudomonadati</taxon>
        <taxon>Pseudomonadota</taxon>
        <taxon>Alphaproteobacteria</taxon>
        <taxon>Sphingomonadales</taxon>
        <taxon>Sphingomonadaceae</taxon>
        <taxon>Sphingomonas</taxon>
    </lineage>
</organism>
<gene>
    <name evidence="2" type="ORF">HNP52_002614</name>
</gene>
<dbReference type="Proteomes" id="UP000575241">
    <property type="component" value="Unassembled WGS sequence"/>
</dbReference>
<protein>
    <submittedName>
        <fullName evidence="2">Putative membrane-anchored protein</fullName>
    </submittedName>
</protein>
<feature type="transmembrane region" description="Helical" evidence="1">
    <location>
        <begin position="32"/>
        <end position="53"/>
    </location>
</feature>
<name>A0A7W7K3A8_9SPHN</name>
<keyword evidence="1" id="KW-0812">Transmembrane</keyword>
<dbReference type="AlphaFoldDB" id="A0A7W7K3A8"/>
<keyword evidence="1" id="KW-0472">Membrane</keyword>
<sequence length="61" mass="6811">MLRQVHRWSGFIFSIAAVVNIIAVILQANAQWLGLLAVLPLLVLLPTGLYMFAKPYFARNA</sequence>
<keyword evidence="3" id="KW-1185">Reference proteome</keyword>
<accession>A0A7W7K3A8</accession>
<dbReference type="EMBL" id="JACHLN010000002">
    <property type="protein sequence ID" value="MBB4839545.1"/>
    <property type="molecule type" value="Genomic_DNA"/>
</dbReference>
<keyword evidence="1" id="KW-1133">Transmembrane helix</keyword>
<evidence type="ECO:0000313" key="2">
    <source>
        <dbReference type="EMBL" id="MBB4839545.1"/>
    </source>
</evidence>
<evidence type="ECO:0000313" key="3">
    <source>
        <dbReference type="Proteomes" id="UP000575241"/>
    </source>
</evidence>